<dbReference type="InterPro" id="IPR032710">
    <property type="entry name" value="NTF2-like_dom_sf"/>
</dbReference>
<dbReference type="GO" id="GO:1990904">
    <property type="term" value="C:ribonucleoprotein complex"/>
    <property type="evidence" value="ECO:0007669"/>
    <property type="project" value="TreeGrafter"/>
</dbReference>
<gene>
    <name evidence="4" type="ORF">H4R34_006344</name>
</gene>
<evidence type="ECO:0000313" key="4">
    <source>
        <dbReference type="EMBL" id="KAJ1967870.1"/>
    </source>
</evidence>
<feature type="region of interest" description="Disordered" evidence="2">
    <location>
        <begin position="147"/>
        <end position="192"/>
    </location>
</feature>
<dbReference type="GO" id="GO:0003729">
    <property type="term" value="F:mRNA binding"/>
    <property type="evidence" value="ECO:0007669"/>
    <property type="project" value="TreeGrafter"/>
</dbReference>
<keyword evidence="1" id="KW-0694">RNA-binding</keyword>
<dbReference type="InterPro" id="IPR039539">
    <property type="entry name" value="Ras_GTPase_bind_prot"/>
</dbReference>
<dbReference type="Pfam" id="PF02136">
    <property type="entry name" value="NTF2"/>
    <property type="match status" value="1"/>
</dbReference>
<dbReference type="GO" id="GO:0016579">
    <property type="term" value="P:protein deubiquitination"/>
    <property type="evidence" value="ECO:0007669"/>
    <property type="project" value="TreeGrafter"/>
</dbReference>
<dbReference type="GO" id="GO:0034517">
    <property type="term" value="P:ribophagy"/>
    <property type="evidence" value="ECO:0007669"/>
    <property type="project" value="TreeGrafter"/>
</dbReference>
<dbReference type="InterPro" id="IPR018222">
    <property type="entry name" value="Nuclear_transport_factor_2_euk"/>
</dbReference>
<dbReference type="AlphaFoldDB" id="A0A9W8AXM4"/>
<dbReference type="EMBL" id="JANBQB010002248">
    <property type="protein sequence ID" value="KAJ1967870.1"/>
    <property type="molecule type" value="Genomic_DNA"/>
</dbReference>
<name>A0A9W8AXM4_9FUNG</name>
<sequence length="192" mass="21231">MTATAHQTAGTAAADTTHKIETHKVGYMFANEYYSRLNKTPERMHLLYTKKAYLIHGPEGEPVSHCVGPHDIHNKFMELNLKDCHFYVSNIDTVPSHDGSLLIQTIGELAVGDSPSQKFAQTFLLVQSPGGYSVMNDIFRFVKEVEETVESEESAPQESATIPAEPEQQQQQQQTPAPVPETPAAPQKPEAL</sequence>
<dbReference type="Gene3D" id="3.10.450.50">
    <property type="match status" value="1"/>
</dbReference>
<dbReference type="PROSITE" id="PS50177">
    <property type="entry name" value="NTF2_DOMAIN"/>
    <property type="match status" value="1"/>
</dbReference>
<dbReference type="PANTHER" id="PTHR10693:SF20">
    <property type="entry name" value="AT27578P"/>
    <property type="match status" value="1"/>
</dbReference>
<dbReference type="SUPFAM" id="SSF54427">
    <property type="entry name" value="NTF2-like"/>
    <property type="match status" value="1"/>
</dbReference>
<dbReference type="Proteomes" id="UP001151582">
    <property type="component" value="Unassembled WGS sequence"/>
</dbReference>
<feature type="compositionally biased region" description="Low complexity" evidence="2">
    <location>
        <begin position="160"/>
        <end position="176"/>
    </location>
</feature>
<evidence type="ECO:0000256" key="1">
    <source>
        <dbReference type="ARBA" id="ARBA00022884"/>
    </source>
</evidence>
<dbReference type="InterPro" id="IPR002075">
    <property type="entry name" value="NTF2_dom"/>
</dbReference>
<dbReference type="OrthoDB" id="339151at2759"/>
<feature type="domain" description="NTF2" evidence="3">
    <location>
        <begin position="25"/>
        <end position="141"/>
    </location>
</feature>
<dbReference type="PANTHER" id="PTHR10693">
    <property type="entry name" value="RAS GTPASE-ACTIVATING PROTEIN-BINDING PROTEIN"/>
    <property type="match status" value="1"/>
</dbReference>
<organism evidence="4 5">
    <name type="scientific">Dimargaris verticillata</name>
    <dbReference type="NCBI Taxonomy" id="2761393"/>
    <lineage>
        <taxon>Eukaryota</taxon>
        <taxon>Fungi</taxon>
        <taxon>Fungi incertae sedis</taxon>
        <taxon>Zoopagomycota</taxon>
        <taxon>Kickxellomycotina</taxon>
        <taxon>Dimargaritomycetes</taxon>
        <taxon>Dimargaritales</taxon>
        <taxon>Dimargaritaceae</taxon>
        <taxon>Dimargaris</taxon>
    </lineage>
</organism>
<reference evidence="4" key="1">
    <citation type="submission" date="2022-07" db="EMBL/GenBank/DDBJ databases">
        <title>Phylogenomic reconstructions and comparative analyses of Kickxellomycotina fungi.</title>
        <authorList>
            <person name="Reynolds N.K."/>
            <person name="Stajich J.E."/>
            <person name="Barry K."/>
            <person name="Grigoriev I.V."/>
            <person name="Crous P."/>
            <person name="Smith M.E."/>
        </authorList>
    </citation>
    <scope>NUCLEOTIDE SEQUENCE</scope>
    <source>
        <strain evidence="4">RSA 567</strain>
    </source>
</reference>
<dbReference type="GO" id="GO:0005829">
    <property type="term" value="C:cytosol"/>
    <property type="evidence" value="ECO:0007669"/>
    <property type="project" value="TreeGrafter"/>
</dbReference>
<dbReference type="CDD" id="cd00780">
    <property type="entry name" value="NTF2"/>
    <property type="match status" value="1"/>
</dbReference>
<dbReference type="GO" id="GO:1990861">
    <property type="term" value="C:Ubp3-Bre5 deubiquitination complex"/>
    <property type="evidence" value="ECO:0007669"/>
    <property type="project" value="TreeGrafter"/>
</dbReference>
<evidence type="ECO:0000256" key="2">
    <source>
        <dbReference type="SAM" id="MobiDB-lite"/>
    </source>
</evidence>
<proteinExistence type="predicted"/>
<accession>A0A9W8AXM4</accession>
<evidence type="ECO:0000259" key="3">
    <source>
        <dbReference type="PROSITE" id="PS50177"/>
    </source>
</evidence>
<protein>
    <recommendedName>
        <fullName evidence="3">NTF2 domain-containing protein</fullName>
    </recommendedName>
</protein>
<comment type="caution">
    <text evidence="4">The sequence shown here is derived from an EMBL/GenBank/DDBJ whole genome shotgun (WGS) entry which is preliminary data.</text>
</comment>
<feature type="non-terminal residue" evidence="4">
    <location>
        <position position="192"/>
    </location>
</feature>
<evidence type="ECO:0000313" key="5">
    <source>
        <dbReference type="Proteomes" id="UP001151582"/>
    </source>
</evidence>
<keyword evidence="5" id="KW-1185">Reference proteome</keyword>